<feature type="compositionally biased region" description="Low complexity" evidence="2">
    <location>
        <begin position="773"/>
        <end position="784"/>
    </location>
</feature>
<dbReference type="GO" id="GO:0042393">
    <property type="term" value="F:histone binding"/>
    <property type="evidence" value="ECO:0007669"/>
    <property type="project" value="TreeGrafter"/>
</dbReference>
<evidence type="ECO:0000313" key="3">
    <source>
        <dbReference type="EMBL" id="PWA55365.1"/>
    </source>
</evidence>
<feature type="compositionally biased region" description="Polar residues" evidence="2">
    <location>
        <begin position="676"/>
        <end position="690"/>
    </location>
</feature>
<accession>A0A2U1M277</accession>
<dbReference type="Gene3D" id="3.40.50.10810">
    <property type="entry name" value="Tandem AAA-ATPase domain"/>
    <property type="match status" value="1"/>
</dbReference>
<sequence>MDEEKKKRKYGIQGERLNGHEYKKNFQNAGKASSRGDQSTAAKESCSGSKNKKQRVASDNEGVCEGKPESANKPSCISSKDDPGFETMLKMCEPYVSKLRDYWHKRQNAVIFDGQDRLHKVIFFVLSLLDNARKPILVLAASNTLSMWKAGLKWSKLTNVITYKGIKDAREFLSALESYKEKRSVQVLVILSSPDVFVEDLEIFDHLKWELILIDECQHPIVATHFQKIKKLVADMKLLMVTGEIVDIRQSYNNILSLLESKCTEIHADSDLKTNDNAHTLKERLSPYIAFKCNFIAREFKEYWVPVQLSSMQIEQYCTLLESNMERLSSSLKTSTSLHDILIQTRKCCDHPYLVDPTLRNSSKKDITVDPLDADINVSGKLQLLDKLLLEIKRRSLRVLVLFQPVVSSEKISTGDMLDDLIYRRFGEDSYVRIGTYNFRDATEKRKEALTMFNNVNSKKYACLLDYHACHISIKLSRVDVAILFNSDVNPLNDIKSIQKVTIGPHREPLKIFRLYSSFTIEEKSLIFSKQGTTLDNNISYNNCQRLLAWGASYLFSNLRSYTNSKAPSSDQSFIDDIVHEFSYVLQNKSGYTSPSNRSMISNAQLHNGHYPKGILLFGETEAHTKESASVDKCLMGNGPLVFWSNLFKESQHRQKNSCSQSSRRVQKSPKDLCSSFKSQPNTRVNNNRNALPAWKRKAKRTKREVGDKAKQSKLADIIHTGAPADVGGHQSSEMSSNLDQEEVPRESLSFNLAEPSNTSPTQHNEQPIAQPSASISGSVSSTSRPVQVQQCQNNDPPHTSTSALFTIEIEKNQKELDKFRKSHQDKKSMLLSVCEEEISSVREKYGALIYESEMSFTTQMEILEEHHKLVNAHKLLAEFMAQHCQHTNYSINNIL</sequence>
<dbReference type="GO" id="GO:0070823">
    <property type="term" value="C:HDA1 complex"/>
    <property type="evidence" value="ECO:0007669"/>
    <property type="project" value="InterPro"/>
</dbReference>
<dbReference type="InterPro" id="IPR027417">
    <property type="entry name" value="P-loop_NTPase"/>
</dbReference>
<feature type="region of interest" description="Disordered" evidence="2">
    <location>
        <begin position="654"/>
        <end position="801"/>
    </location>
</feature>
<feature type="compositionally biased region" description="Polar residues" evidence="2">
    <location>
        <begin position="749"/>
        <end position="772"/>
    </location>
</feature>
<dbReference type="OrthoDB" id="885191at2759"/>
<comment type="caution">
    <text evidence="3">The sequence shown here is derived from an EMBL/GenBank/DDBJ whole genome shotgun (WGS) entry which is preliminary data.</text>
</comment>
<dbReference type="EMBL" id="PKPP01006775">
    <property type="protein sequence ID" value="PWA55365.1"/>
    <property type="molecule type" value="Genomic_DNA"/>
</dbReference>
<evidence type="ECO:0000313" key="4">
    <source>
        <dbReference type="Proteomes" id="UP000245207"/>
    </source>
</evidence>
<dbReference type="GO" id="GO:0016887">
    <property type="term" value="F:ATP hydrolysis activity"/>
    <property type="evidence" value="ECO:0007669"/>
    <property type="project" value="TreeGrafter"/>
</dbReference>
<dbReference type="Proteomes" id="UP000245207">
    <property type="component" value="Unassembled WGS sequence"/>
</dbReference>
<feature type="region of interest" description="Disordered" evidence="2">
    <location>
        <begin position="1"/>
        <end position="78"/>
    </location>
</feature>
<dbReference type="PANTHER" id="PTHR45623:SF13">
    <property type="entry name" value="HELICASE PROTEIN MOM1"/>
    <property type="match status" value="1"/>
</dbReference>
<dbReference type="STRING" id="35608.A0A2U1M277"/>
<dbReference type="PANTHER" id="PTHR45623">
    <property type="entry name" value="CHROMODOMAIN-HELICASE-DNA-BINDING PROTEIN 3-RELATED-RELATED"/>
    <property type="match status" value="1"/>
</dbReference>
<dbReference type="Gene3D" id="3.40.50.300">
    <property type="entry name" value="P-loop containing nucleotide triphosphate hydrolases"/>
    <property type="match status" value="1"/>
</dbReference>
<dbReference type="InterPro" id="IPR021006">
    <property type="entry name" value="Hda2/3"/>
</dbReference>
<feature type="compositionally biased region" description="Polar residues" evidence="2">
    <location>
        <begin position="730"/>
        <end position="739"/>
    </location>
</feature>
<keyword evidence="4" id="KW-1185">Reference proteome</keyword>
<dbReference type="GO" id="GO:0003677">
    <property type="term" value="F:DNA binding"/>
    <property type="evidence" value="ECO:0007669"/>
    <property type="project" value="TreeGrafter"/>
</dbReference>
<dbReference type="SUPFAM" id="SSF52540">
    <property type="entry name" value="P-loop containing nucleoside triphosphate hydrolases"/>
    <property type="match status" value="2"/>
</dbReference>
<dbReference type="InterPro" id="IPR038718">
    <property type="entry name" value="SNF2-like_sf"/>
</dbReference>
<dbReference type="AlphaFoldDB" id="A0A2U1M277"/>
<dbReference type="GO" id="GO:0003682">
    <property type="term" value="F:chromatin binding"/>
    <property type="evidence" value="ECO:0007669"/>
    <property type="project" value="TreeGrafter"/>
</dbReference>
<dbReference type="GO" id="GO:0140658">
    <property type="term" value="F:ATP-dependent chromatin remodeler activity"/>
    <property type="evidence" value="ECO:0007669"/>
    <property type="project" value="TreeGrafter"/>
</dbReference>
<evidence type="ECO:0000256" key="2">
    <source>
        <dbReference type="SAM" id="MobiDB-lite"/>
    </source>
</evidence>
<feature type="compositionally biased region" description="Basic residues" evidence="2">
    <location>
        <begin position="1"/>
        <end position="10"/>
    </location>
</feature>
<evidence type="ECO:0000256" key="1">
    <source>
        <dbReference type="ARBA" id="ARBA00023242"/>
    </source>
</evidence>
<organism evidence="3 4">
    <name type="scientific">Artemisia annua</name>
    <name type="common">Sweet wormwood</name>
    <dbReference type="NCBI Taxonomy" id="35608"/>
    <lineage>
        <taxon>Eukaryota</taxon>
        <taxon>Viridiplantae</taxon>
        <taxon>Streptophyta</taxon>
        <taxon>Embryophyta</taxon>
        <taxon>Tracheophyta</taxon>
        <taxon>Spermatophyta</taxon>
        <taxon>Magnoliopsida</taxon>
        <taxon>eudicotyledons</taxon>
        <taxon>Gunneridae</taxon>
        <taxon>Pentapetalae</taxon>
        <taxon>asterids</taxon>
        <taxon>campanulids</taxon>
        <taxon>Asterales</taxon>
        <taxon>Asteraceae</taxon>
        <taxon>Asteroideae</taxon>
        <taxon>Anthemideae</taxon>
        <taxon>Artemisiinae</taxon>
        <taxon>Artemisia</taxon>
    </lineage>
</organism>
<gene>
    <name evidence="3" type="ORF">CTI12_AA428420</name>
</gene>
<reference evidence="3 4" key="1">
    <citation type="journal article" date="2018" name="Mol. Plant">
        <title>The genome of Artemisia annua provides insight into the evolution of Asteraceae family and artemisinin biosynthesis.</title>
        <authorList>
            <person name="Shen Q."/>
            <person name="Zhang L."/>
            <person name="Liao Z."/>
            <person name="Wang S."/>
            <person name="Yan T."/>
            <person name="Shi P."/>
            <person name="Liu M."/>
            <person name="Fu X."/>
            <person name="Pan Q."/>
            <person name="Wang Y."/>
            <person name="Lv Z."/>
            <person name="Lu X."/>
            <person name="Zhang F."/>
            <person name="Jiang W."/>
            <person name="Ma Y."/>
            <person name="Chen M."/>
            <person name="Hao X."/>
            <person name="Li L."/>
            <person name="Tang Y."/>
            <person name="Lv G."/>
            <person name="Zhou Y."/>
            <person name="Sun X."/>
            <person name="Brodelius P.E."/>
            <person name="Rose J.K.C."/>
            <person name="Tang K."/>
        </authorList>
    </citation>
    <scope>NUCLEOTIDE SEQUENCE [LARGE SCALE GENOMIC DNA]</scope>
    <source>
        <strain evidence="4">cv. Huhao1</strain>
        <tissue evidence="3">Leaf</tissue>
    </source>
</reference>
<protein>
    <submittedName>
        <fullName evidence="3">Protein CHROMATIN REMODELING 4</fullName>
    </submittedName>
</protein>
<dbReference type="Gene3D" id="6.10.250.1310">
    <property type="match status" value="1"/>
</dbReference>
<proteinExistence type="predicted"/>
<keyword evidence="1" id="KW-0539">Nucleus</keyword>
<dbReference type="Pfam" id="PF11496">
    <property type="entry name" value="HDA2-3"/>
    <property type="match status" value="1"/>
</dbReference>
<feature type="compositionally biased region" description="Polar residues" evidence="2">
    <location>
        <begin position="25"/>
        <end position="49"/>
    </location>
</feature>
<feature type="compositionally biased region" description="Polar residues" evidence="2">
    <location>
        <begin position="785"/>
        <end position="801"/>
    </location>
</feature>
<name>A0A2U1M277_ARTAN</name>